<accession>A0A4Q6I8I4</accession>
<reference evidence="2 3" key="1">
    <citation type="submission" date="2018-06" db="EMBL/GenBank/DDBJ databases">
        <title>Complete Genome Sequence of Ehrlichia minasensis Isolated From Cattle.</title>
        <authorList>
            <person name="Aguiar D.M."/>
            <person name="Araujo J.P.A.Jr."/>
            <person name="Nakazato L."/>
            <person name="Bard E."/>
            <person name="Cabezas-Cruz A."/>
        </authorList>
    </citation>
    <scope>NUCLEOTIDE SEQUENCE [LARGE SCALE GENOMIC DNA]</scope>
    <source>
        <strain evidence="2 3">B11</strain>
    </source>
</reference>
<dbReference type="AlphaFoldDB" id="A0A4Q6I8I4"/>
<sequence>MLGYDKESKQFINEQLCEELSQISEIKGLLCNKCYCVGNSSSGKLVVCVDESQCLNNEIPVQGKSIVCCEFVLPSTVCEHDLVKAATQHVSGEKYVKCYIVISENKVNKFCREVYSVFLQPLTHRIKVCGVRTYGDVCLSMLSDVQYCESLREAFDIVGLDAEFVADRSKVKSGGDVGYLEKIKGFFASKRQPSGTGGAHGSSTSSHGVTKIDLRKGKGKSSTKAEGSDKKQLISGGDTDSEQDKSDIASGGMDIVSTSGVGGGGTPKVTKK</sequence>
<evidence type="ECO:0000313" key="3">
    <source>
        <dbReference type="Proteomes" id="UP000293377"/>
    </source>
</evidence>
<evidence type="ECO:0000256" key="1">
    <source>
        <dbReference type="SAM" id="MobiDB-lite"/>
    </source>
</evidence>
<dbReference type="OrthoDB" id="9966551at2"/>
<name>A0A4Q6I8I4_9RICK</name>
<dbReference type="Pfam" id="PF11224">
    <property type="entry name" value="DUF3023"/>
    <property type="match status" value="1"/>
</dbReference>
<gene>
    <name evidence="2" type="ORF">DRF75_00880</name>
</gene>
<organism evidence="2 3">
    <name type="scientific">Ehrlichia minasensis</name>
    <dbReference type="NCBI Taxonomy" id="1242993"/>
    <lineage>
        <taxon>Bacteria</taxon>
        <taxon>Pseudomonadati</taxon>
        <taxon>Pseudomonadota</taxon>
        <taxon>Alphaproteobacteria</taxon>
        <taxon>Rickettsiales</taxon>
        <taxon>Anaplasmataceae</taxon>
        <taxon>Ehrlichia</taxon>
    </lineage>
</organism>
<dbReference type="InterPro" id="IPR021387">
    <property type="entry name" value="DUF3023"/>
</dbReference>
<keyword evidence="3" id="KW-1185">Reference proteome</keyword>
<evidence type="ECO:0000313" key="2">
    <source>
        <dbReference type="EMBL" id="RZB13026.1"/>
    </source>
</evidence>
<feature type="region of interest" description="Disordered" evidence="1">
    <location>
        <begin position="191"/>
        <end position="272"/>
    </location>
</feature>
<dbReference type="RefSeq" id="WP_045171539.1">
    <property type="nucleotide sequence ID" value="NZ_QOHL01000002.1"/>
</dbReference>
<dbReference type="EMBL" id="QOHL01000002">
    <property type="protein sequence ID" value="RZB13026.1"/>
    <property type="molecule type" value="Genomic_DNA"/>
</dbReference>
<dbReference type="Proteomes" id="UP000293377">
    <property type="component" value="Unassembled WGS sequence"/>
</dbReference>
<comment type="caution">
    <text evidence="2">The sequence shown here is derived from an EMBL/GenBank/DDBJ whole genome shotgun (WGS) entry which is preliminary data.</text>
</comment>
<proteinExistence type="predicted"/>
<protein>
    <submittedName>
        <fullName evidence="2">DUF3023 domain-containing protein</fullName>
    </submittedName>
</protein>